<reference evidence="2" key="1">
    <citation type="submission" date="2022-12" db="EMBL/GenBank/DDBJ databases">
        <authorList>
            <person name="Petersen C."/>
        </authorList>
    </citation>
    <scope>NUCLEOTIDE SEQUENCE</scope>
    <source>
        <strain evidence="2">IBT 29495</strain>
    </source>
</reference>
<dbReference type="OrthoDB" id="4362946at2759"/>
<keyword evidence="3" id="KW-1185">Reference proteome</keyword>
<feature type="compositionally biased region" description="Basic and acidic residues" evidence="1">
    <location>
        <begin position="244"/>
        <end position="253"/>
    </location>
</feature>
<protein>
    <submittedName>
        <fullName evidence="2">Uncharacterized protein</fullName>
    </submittedName>
</protein>
<proteinExistence type="predicted"/>
<evidence type="ECO:0000313" key="2">
    <source>
        <dbReference type="EMBL" id="KAJ5493804.1"/>
    </source>
</evidence>
<feature type="compositionally biased region" description="Acidic residues" evidence="1">
    <location>
        <begin position="134"/>
        <end position="150"/>
    </location>
</feature>
<dbReference type="AlphaFoldDB" id="A0A9W9XK41"/>
<feature type="region of interest" description="Disordered" evidence="1">
    <location>
        <begin position="638"/>
        <end position="659"/>
    </location>
</feature>
<accession>A0A9W9XK41</accession>
<gene>
    <name evidence="2" type="ORF">N7463_009891</name>
</gene>
<feature type="compositionally biased region" description="Basic residues" evidence="1">
    <location>
        <begin position="85"/>
        <end position="98"/>
    </location>
</feature>
<evidence type="ECO:0000256" key="1">
    <source>
        <dbReference type="SAM" id="MobiDB-lite"/>
    </source>
</evidence>
<dbReference type="Proteomes" id="UP001149954">
    <property type="component" value="Unassembled WGS sequence"/>
</dbReference>
<feature type="region of interest" description="Disordered" evidence="1">
    <location>
        <begin position="15"/>
        <end position="160"/>
    </location>
</feature>
<comment type="caution">
    <text evidence="2">The sequence shown here is derived from an EMBL/GenBank/DDBJ whole genome shotgun (WGS) entry which is preliminary data.</text>
</comment>
<evidence type="ECO:0000313" key="3">
    <source>
        <dbReference type="Proteomes" id="UP001149954"/>
    </source>
</evidence>
<feature type="compositionally biased region" description="Low complexity" evidence="1">
    <location>
        <begin position="71"/>
        <end position="82"/>
    </location>
</feature>
<feature type="region of interest" description="Disordered" evidence="1">
    <location>
        <begin position="175"/>
        <end position="253"/>
    </location>
</feature>
<sequence length="659" mass="72824">MKAFCMNFSCFRGRRCDCSSDEEEDSSSTQSAISLVDVQPKVGTTAPPKPTYPERAADKAPKPPKGKPLKALKPLKPGKVQKSPPPKKKSPPPKKKVRFATPPKKVLDSSSDEQFTPLPSPLLDPHTGITPEMSDVDIDSSENSDTDIEVTGDRYSAFPPEDLLDQSLEDILAYSAGSVNPMRPIPRKKTSMMALDPESESESSSDDGHLYFGSARARPRASDPPVDSQPSGSRKRANVEESESPSKRVRLLEGDHMGNLTDEQMMELGKSWPSTAWGVLPWGPKGRRRPVLPRGQSAKGAWGSWPALKSSRPRVLFGPKISSPRLLPSPMGSQSSDEDEASFHTIDELYGMPDEATLAEYRRKGAQLIAWLEDPNEPNCNIAPATASLQDLLNAPPPDHFEVGDAHFTNPGDVMEGGEPETVGLIPLGSHYRRVAITNRVTNPVVLQEAGREQTSNGYNHLTGPGLLVAYAIFRYDNVQWNVAARAVYTIDRDMDTLKYIMFHHVVNEETQPYIFRILYPGRGLEFDMSDGAPCVKVERGTREFEELIGTKLGKAAAILLISSLPRGTRRIARAVVWNAVYKVQVRFEIESTNPDEQIPGDPVPRPKVEFEEREVPAEFRPAFSRITFAEEEIEDNGSLGALRSSNSDEYAGSEYWQE</sequence>
<organism evidence="2 3">
    <name type="scientific">Penicillium fimorum</name>
    <dbReference type="NCBI Taxonomy" id="1882269"/>
    <lineage>
        <taxon>Eukaryota</taxon>
        <taxon>Fungi</taxon>
        <taxon>Dikarya</taxon>
        <taxon>Ascomycota</taxon>
        <taxon>Pezizomycotina</taxon>
        <taxon>Eurotiomycetes</taxon>
        <taxon>Eurotiomycetidae</taxon>
        <taxon>Eurotiales</taxon>
        <taxon>Aspergillaceae</taxon>
        <taxon>Penicillium</taxon>
    </lineage>
</organism>
<feature type="region of interest" description="Disordered" evidence="1">
    <location>
        <begin position="319"/>
        <end position="341"/>
    </location>
</feature>
<dbReference type="EMBL" id="JAPWDS010000006">
    <property type="protein sequence ID" value="KAJ5493804.1"/>
    <property type="molecule type" value="Genomic_DNA"/>
</dbReference>
<reference evidence="2" key="2">
    <citation type="journal article" date="2023" name="IMA Fungus">
        <title>Comparative genomic study of the Penicillium genus elucidates a diverse pangenome and 15 lateral gene transfer events.</title>
        <authorList>
            <person name="Petersen C."/>
            <person name="Sorensen T."/>
            <person name="Nielsen M.R."/>
            <person name="Sondergaard T.E."/>
            <person name="Sorensen J.L."/>
            <person name="Fitzpatrick D.A."/>
            <person name="Frisvad J.C."/>
            <person name="Nielsen K.L."/>
        </authorList>
    </citation>
    <scope>NUCLEOTIDE SEQUENCE</scope>
    <source>
        <strain evidence="2">IBT 29495</strain>
    </source>
</reference>
<name>A0A9W9XK41_9EURO</name>